<evidence type="ECO:0000313" key="4">
    <source>
        <dbReference type="Proteomes" id="UP000663981"/>
    </source>
</evidence>
<feature type="transmembrane region" description="Helical" evidence="1">
    <location>
        <begin position="38"/>
        <end position="56"/>
    </location>
</feature>
<dbReference type="Pfam" id="PF18169">
    <property type="entry name" value="SLATT_6"/>
    <property type="match status" value="1"/>
</dbReference>
<dbReference type="EMBL" id="JAGDEL010000015">
    <property type="protein sequence ID" value="MBO1513514.1"/>
    <property type="molecule type" value="Genomic_DNA"/>
</dbReference>
<feature type="transmembrane region" description="Helical" evidence="1">
    <location>
        <begin position="62"/>
        <end position="82"/>
    </location>
</feature>
<dbReference type="Proteomes" id="UP000663981">
    <property type="component" value="Unassembled WGS sequence"/>
</dbReference>
<comment type="caution">
    <text evidence="3">The sequence shown here is derived from an EMBL/GenBank/DDBJ whole genome shotgun (WGS) entry which is preliminary data.</text>
</comment>
<gene>
    <name evidence="3" type="ORF">I7822_17885</name>
</gene>
<dbReference type="NCBIfam" id="NF033630">
    <property type="entry name" value="SLATT_6"/>
    <property type="match status" value="1"/>
</dbReference>
<accession>A0ABS3N5M1</accession>
<dbReference type="InterPro" id="IPR041119">
    <property type="entry name" value="SLATT_6"/>
</dbReference>
<sequence length="198" mass="23298">MDKKIDKNSILKQLAENGYNVGFGAKKHFATFDIIEKVPNAISLIVLLVGVGQLAYPNNHYNTGISTTLIMVSILALTISSFNSEKEKYEKAGIELTKLFNELRALYYHVKNSNHEDFQVEFQQMNDVLNRYYSLSMSKQIFTSDWYAHYKFFFQMQIEWINEQKKFSFWKDKIPKSFVIFLLFVILVVWCWIKIFKG</sequence>
<feature type="transmembrane region" description="Helical" evidence="1">
    <location>
        <begin position="178"/>
        <end position="196"/>
    </location>
</feature>
<evidence type="ECO:0000256" key="1">
    <source>
        <dbReference type="SAM" id="Phobius"/>
    </source>
</evidence>
<protein>
    <submittedName>
        <fullName evidence="3">SLATT domain-containing protein</fullName>
    </submittedName>
</protein>
<keyword evidence="4" id="KW-1185">Reference proteome</keyword>
<keyword evidence="1" id="KW-1133">Transmembrane helix</keyword>
<reference evidence="3 4" key="1">
    <citation type="submission" date="2021-03" db="EMBL/GenBank/DDBJ databases">
        <title>Whole genome sequence of Metabacillus bambusae BG109.</title>
        <authorList>
            <person name="Jeong J.W."/>
        </authorList>
    </citation>
    <scope>NUCLEOTIDE SEQUENCE [LARGE SCALE GENOMIC DNA]</scope>
    <source>
        <strain evidence="3 4">BG109</strain>
    </source>
</reference>
<evidence type="ECO:0000313" key="3">
    <source>
        <dbReference type="EMBL" id="MBO1513514.1"/>
    </source>
</evidence>
<name>A0ABS3N5M1_9BACI</name>
<proteinExistence type="predicted"/>
<evidence type="ECO:0000259" key="2">
    <source>
        <dbReference type="Pfam" id="PF18169"/>
    </source>
</evidence>
<keyword evidence="1" id="KW-0812">Transmembrane</keyword>
<organism evidence="3 4">
    <name type="scientific">Metabacillus bambusae</name>
    <dbReference type="NCBI Taxonomy" id="2795218"/>
    <lineage>
        <taxon>Bacteria</taxon>
        <taxon>Bacillati</taxon>
        <taxon>Bacillota</taxon>
        <taxon>Bacilli</taxon>
        <taxon>Bacillales</taxon>
        <taxon>Bacillaceae</taxon>
        <taxon>Metabacillus</taxon>
    </lineage>
</organism>
<feature type="domain" description="SMODS and SLOG-associating 2TM effector" evidence="2">
    <location>
        <begin position="6"/>
        <end position="181"/>
    </location>
</feature>
<keyword evidence="1" id="KW-0472">Membrane</keyword>
<dbReference type="RefSeq" id="WP_207980473.1">
    <property type="nucleotide sequence ID" value="NZ_JAGDEL010000015.1"/>
</dbReference>